<dbReference type="SMART" id="SM00248">
    <property type="entry name" value="ANK"/>
    <property type="match status" value="10"/>
</dbReference>
<dbReference type="Gene3D" id="1.25.40.20">
    <property type="entry name" value="Ankyrin repeat-containing domain"/>
    <property type="match status" value="3"/>
</dbReference>
<dbReference type="Gene3D" id="1.10.510.10">
    <property type="entry name" value="Transferase(Phosphotransferase) domain 1"/>
    <property type="match status" value="1"/>
</dbReference>
<dbReference type="PANTHER" id="PTHR24180:SF45">
    <property type="entry name" value="POLY [ADP-RIBOSE] POLYMERASE TANKYRASE"/>
    <property type="match status" value="1"/>
</dbReference>
<dbReference type="PROSITE" id="PS50011">
    <property type="entry name" value="PROTEIN_KINASE_DOM"/>
    <property type="match status" value="1"/>
</dbReference>
<protein>
    <submittedName>
        <fullName evidence="3">Serine threonine-protein kinase</fullName>
    </submittedName>
</protein>
<evidence type="ECO:0000256" key="2">
    <source>
        <dbReference type="ARBA" id="ARBA00023043"/>
    </source>
</evidence>
<dbReference type="OrthoDB" id="194358at2759"/>
<dbReference type="PROSITE" id="PS50088">
    <property type="entry name" value="ANK_REPEAT"/>
    <property type="match status" value="5"/>
</dbReference>
<evidence type="ECO:0000313" key="3">
    <source>
        <dbReference type="EMBL" id="JAN34949.1"/>
    </source>
</evidence>
<evidence type="ECO:0000256" key="1">
    <source>
        <dbReference type="ARBA" id="ARBA00022737"/>
    </source>
</evidence>
<keyword evidence="1" id="KW-0677">Repeat</keyword>
<dbReference type="InterPro" id="IPR000719">
    <property type="entry name" value="Prot_kinase_dom"/>
</dbReference>
<dbReference type="InterPro" id="IPR036770">
    <property type="entry name" value="Ankyrin_rpt-contain_sf"/>
</dbReference>
<dbReference type="AlphaFoldDB" id="A0A0N8E5I5"/>
<dbReference type="PROSITE" id="PS50297">
    <property type="entry name" value="ANK_REP_REGION"/>
    <property type="match status" value="4"/>
</dbReference>
<dbReference type="EMBL" id="GDIQ01059788">
    <property type="protein sequence ID" value="JAN34949.1"/>
    <property type="molecule type" value="Transcribed_RNA"/>
</dbReference>
<proteinExistence type="predicted"/>
<dbReference type="GO" id="GO:0005524">
    <property type="term" value="F:ATP binding"/>
    <property type="evidence" value="ECO:0007669"/>
    <property type="project" value="InterPro"/>
</dbReference>
<accession>A0A0N8E5I5</accession>
<dbReference type="InterPro" id="IPR008271">
    <property type="entry name" value="Ser/Thr_kinase_AS"/>
</dbReference>
<dbReference type="InterPro" id="IPR002110">
    <property type="entry name" value="Ankyrin_rpt"/>
</dbReference>
<dbReference type="SUPFAM" id="SSF48403">
    <property type="entry name" value="Ankyrin repeat"/>
    <property type="match status" value="2"/>
</dbReference>
<keyword evidence="2" id="KW-0040">ANK repeat</keyword>
<organism evidence="3">
    <name type="scientific">Daphnia magna</name>
    <dbReference type="NCBI Taxonomy" id="35525"/>
    <lineage>
        <taxon>Eukaryota</taxon>
        <taxon>Metazoa</taxon>
        <taxon>Ecdysozoa</taxon>
        <taxon>Arthropoda</taxon>
        <taxon>Crustacea</taxon>
        <taxon>Branchiopoda</taxon>
        <taxon>Diplostraca</taxon>
        <taxon>Cladocera</taxon>
        <taxon>Anomopoda</taxon>
        <taxon>Daphniidae</taxon>
        <taxon>Daphnia</taxon>
    </lineage>
</organism>
<dbReference type="PANTHER" id="PTHR24180">
    <property type="entry name" value="CYCLIN-DEPENDENT KINASE INHIBITOR 2C-RELATED"/>
    <property type="match status" value="1"/>
</dbReference>
<dbReference type="InterPro" id="IPR051637">
    <property type="entry name" value="Ank_repeat_dom-contain_49"/>
</dbReference>
<keyword evidence="3" id="KW-0418">Kinase</keyword>
<dbReference type="PROSITE" id="PS00108">
    <property type="entry name" value="PROTEIN_KINASE_ST"/>
    <property type="match status" value="1"/>
</dbReference>
<dbReference type="Pfam" id="PF12796">
    <property type="entry name" value="Ank_2"/>
    <property type="match status" value="2"/>
</dbReference>
<dbReference type="SUPFAM" id="SSF56112">
    <property type="entry name" value="Protein kinase-like (PK-like)"/>
    <property type="match status" value="1"/>
</dbReference>
<dbReference type="SMART" id="SM00220">
    <property type="entry name" value="S_TKc"/>
    <property type="match status" value="1"/>
</dbReference>
<dbReference type="Pfam" id="PF00069">
    <property type="entry name" value="Pkinase"/>
    <property type="match status" value="1"/>
</dbReference>
<dbReference type="GO" id="GO:0004672">
    <property type="term" value="F:protein kinase activity"/>
    <property type="evidence" value="ECO:0007669"/>
    <property type="project" value="InterPro"/>
</dbReference>
<reference evidence="3" key="1">
    <citation type="submission" date="2015-10" db="EMBL/GenBank/DDBJ databases">
        <title>EvidentialGene: Evidence-directed Construction of Complete mRNA Transcriptomes without Genomes.</title>
        <authorList>
            <person name="Gilbert D.G."/>
        </authorList>
    </citation>
    <scope>NUCLEOTIDE SEQUENCE</scope>
</reference>
<keyword evidence="3" id="KW-0808">Transferase</keyword>
<dbReference type="InterPro" id="IPR011009">
    <property type="entry name" value="Kinase-like_dom_sf"/>
</dbReference>
<sequence>MPSNFTTRLEKTGEDISSLIASEATKIRIWMNCIHSKNLIHGDIKPENVLISVGSAEQDEITLKWAYFGLTRHADERGTETINQTRDNNAWLAPEVLLLKLSGNSQENKYQSTVKSDIFAQGLVFGSLCLNGEHLYGSMENENEISGNIIHRNPVNMPKMDRKLRNCYEDELFKKMLENDPAKRMTSKEVVDQLKSIKDKLAGKEKELLRLCGRDTQLDLTEQIKNLILFGINLNAKDNDGSNALHLLCRYYSSSKLIDAIKIVIQSGINVNAKDKCGRNALHYLCRFNLSSNLIDAIQNLILAGINVNEKGNNGWNALHYLCFFHSSPKLLNAIESLIKHGINLNAEVEDGQNALHLLCQVSDGSPNFVDVIQLLIQHGIDTNAKNKNGCNALHFLCRNNQNPNLVDAIKLLIQLGVDVNAKDDNGRNGLDYLNFNHSHPYLGVALYRHTCNDAIRILKNAIITNSSKRECGEEEVENVKVKSVLPSKNEVGSSTHNSKDVNTTGKGERNALHFLCQHHSKPSLINEIKRLIEQGYNANAKDKDGWNALHYLCGYNSSSNLMDAIQILNQQRIDVNEKTNDGWNALHFLCQNNSSAYLRDAIKLLIQQGIDVNAKDKDGRNALHYLCRHNSSTNLRDAIQILFQYGIDVNEKDNDGWNALNFLVRNSMDKYLKSDVFRFLIRHGVQVHNENDEASAKTFKKLFQDFFKENENNGKKCFDFLVEEKIRLGWHDACEHCQQILSIEESPRARLWHHQMFSSCYLVFDSLMEELEKWAKSSINKFGESELDIKNPTEWLRGIAEEYQQNTTDKSYKEDFEVMADVSEQVKDGNNSSHFNCDNYERYLRSMYSIAEMTDSKESMGHIKWCYLLPFDYPIDYSNDKTSIKQAKIEWDKTLFSWAHRETDKDYGKFMTEDANDGFFLPKEFKYKCHGEL</sequence>
<name>A0A0N8E5I5_9CRUS</name>